<name>A0A061J4D6_TRYRA</name>
<evidence type="ECO:0000313" key="2">
    <source>
        <dbReference type="EMBL" id="ESL08152.1"/>
    </source>
</evidence>
<keyword evidence="1" id="KW-0812">Transmembrane</keyword>
<feature type="transmembrane region" description="Helical" evidence="1">
    <location>
        <begin position="37"/>
        <end position="55"/>
    </location>
</feature>
<comment type="caution">
    <text evidence="2">The sequence shown here is derived from an EMBL/GenBank/DDBJ whole genome shotgun (WGS) entry which is preliminary data.</text>
</comment>
<evidence type="ECO:0000256" key="1">
    <source>
        <dbReference type="SAM" id="Phobius"/>
    </source>
</evidence>
<proteinExistence type="predicted"/>
<keyword evidence="3" id="KW-1185">Reference proteome</keyword>
<organism evidence="2 3">
    <name type="scientific">Trypanosoma rangeli SC58</name>
    <dbReference type="NCBI Taxonomy" id="429131"/>
    <lineage>
        <taxon>Eukaryota</taxon>
        <taxon>Discoba</taxon>
        <taxon>Euglenozoa</taxon>
        <taxon>Kinetoplastea</taxon>
        <taxon>Metakinetoplastina</taxon>
        <taxon>Trypanosomatida</taxon>
        <taxon>Trypanosomatidae</taxon>
        <taxon>Trypanosoma</taxon>
        <taxon>Herpetosoma</taxon>
    </lineage>
</organism>
<dbReference type="OrthoDB" id="243763at2759"/>
<feature type="transmembrane region" description="Helical" evidence="1">
    <location>
        <begin position="110"/>
        <end position="131"/>
    </location>
</feature>
<accession>A0A061J4D6</accession>
<sequence length="171" mass="19454">MALTEKSCLWIRLTLYVLFIVSYAVGVFVFIKQFKNYWAASGFLLACVLIALTALMHIVPAETLCRRFSPGSKSRVLFQLVVLAGTLGFFGVAMYLLARGLMLRQRWTGESYFCSFIAFANAAKWCFFIGYRLHKVRVAADAVEEKLAEEKMNLFEDLQDGFFTEEKKAIV</sequence>
<keyword evidence="1" id="KW-0472">Membrane</keyword>
<protein>
    <submittedName>
        <fullName evidence="2">Uncharacterized protein</fullName>
    </submittedName>
</protein>
<feature type="transmembrane region" description="Helical" evidence="1">
    <location>
        <begin position="76"/>
        <end position="98"/>
    </location>
</feature>
<dbReference type="AlphaFoldDB" id="A0A061J4D6"/>
<evidence type="ECO:0000313" key="3">
    <source>
        <dbReference type="Proteomes" id="UP000031737"/>
    </source>
</evidence>
<dbReference type="VEuPathDB" id="TriTrypDB:TRSC58_04149"/>
<keyword evidence="1" id="KW-1133">Transmembrane helix</keyword>
<dbReference type="Proteomes" id="UP000031737">
    <property type="component" value="Unassembled WGS sequence"/>
</dbReference>
<reference evidence="2 3" key="1">
    <citation type="submission" date="2013-07" db="EMBL/GenBank/DDBJ databases">
        <authorList>
            <person name="Stoco P.H."/>
            <person name="Wagner G."/>
            <person name="Gerber A."/>
            <person name="Zaha A."/>
            <person name="Thompson C."/>
            <person name="Bartholomeu D.C."/>
            <person name="Luckemeyer D.D."/>
            <person name="Bahia D."/>
            <person name="Loreto E."/>
            <person name="Prestes E.B."/>
            <person name="Lima F.M."/>
            <person name="Rodrigues-Luiz G."/>
            <person name="Vallejo G.A."/>
            <person name="Filho J.F."/>
            <person name="Monteiro K.M."/>
            <person name="Tyler K.M."/>
            <person name="de Almeida L.G."/>
            <person name="Ortiz M.F."/>
            <person name="Siervo M.A."/>
            <person name="de Moraes M.H."/>
            <person name="Cunha O.L."/>
            <person name="Mendonca-Neto R."/>
            <person name="Silva R."/>
            <person name="Teixeira S.M."/>
            <person name="Murta S.M."/>
            <person name="Sincero T.C."/>
            <person name="Mendes T.A."/>
            <person name="Urmenyi T.P."/>
            <person name="Silva V.G."/>
            <person name="da Rocha W.D."/>
            <person name="Andersson B."/>
            <person name="Romanha A.J."/>
            <person name="Steindel M."/>
            <person name="de Vasconcelos A.T."/>
            <person name="Grisard E.C."/>
        </authorList>
    </citation>
    <scope>NUCLEOTIDE SEQUENCE [LARGE SCALE GENOMIC DNA]</scope>
    <source>
        <strain evidence="2 3">SC58</strain>
    </source>
</reference>
<dbReference type="EMBL" id="AUPL01004149">
    <property type="protein sequence ID" value="ESL08152.1"/>
    <property type="molecule type" value="Genomic_DNA"/>
</dbReference>
<feature type="transmembrane region" description="Helical" evidence="1">
    <location>
        <begin position="9"/>
        <end position="31"/>
    </location>
</feature>
<gene>
    <name evidence="2" type="ORF">TRSC58_04149</name>
</gene>